<protein>
    <recommendedName>
        <fullName evidence="4">Peptidyl-prolyl cis-trans isomerase</fullName>
        <shortName evidence="4">PPIase</shortName>
        <ecNumber evidence="4">5.2.1.8</ecNumber>
    </recommendedName>
</protein>
<dbReference type="InterPro" id="IPR044666">
    <property type="entry name" value="Cyclophilin_A-like"/>
</dbReference>
<organism evidence="6">
    <name type="scientific">Hirondellea gigas</name>
    <dbReference type="NCBI Taxonomy" id="1518452"/>
    <lineage>
        <taxon>Eukaryota</taxon>
        <taxon>Metazoa</taxon>
        <taxon>Ecdysozoa</taxon>
        <taxon>Arthropoda</taxon>
        <taxon>Crustacea</taxon>
        <taxon>Multicrustacea</taxon>
        <taxon>Malacostraca</taxon>
        <taxon>Eumalacostraca</taxon>
        <taxon>Peracarida</taxon>
        <taxon>Amphipoda</taxon>
        <taxon>Amphilochidea</taxon>
        <taxon>Lysianassida</taxon>
        <taxon>Lysianassidira</taxon>
        <taxon>Lysianassoidea</taxon>
        <taxon>Lysianassidae</taxon>
        <taxon>Hirondellea</taxon>
    </lineage>
</organism>
<comment type="catalytic activity">
    <reaction evidence="1 4">
        <text>[protein]-peptidylproline (omega=180) = [protein]-peptidylproline (omega=0)</text>
        <dbReference type="Rhea" id="RHEA:16237"/>
        <dbReference type="Rhea" id="RHEA-COMP:10747"/>
        <dbReference type="Rhea" id="RHEA-COMP:10748"/>
        <dbReference type="ChEBI" id="CHEBI:83833"/>
        <dbReference type="ChEBI" id="CHEBI:83834"/>
        <dbReference type="EC" id="5.2.1.8"/>
    </reaction>
</comment>
<sequence>MSVTLNTNLGSLKIEVFCDLCPISAKNFLALCANGYYDGVVFHRSVPGFMIQGGDPSGTGKKGESIFGHPFGDEITDELKHDRKGVVSWANSGPNTNGSQFYITYDKASHLNNISTIFGRVIHGFDTLKKMEKTKTDDSYRPLDDIHIENVVIHANPLA</sequence>
<evidence type="ECO:0000313" key="7">
    <source>
        <dbReference type="EMBL" id="LAC28021.1"/>
    </source>
</evidence>
<dbReference type="SUPFAM" id="SSF50891">
    <property type="entry name" value="Cyclophilin-like"/>
    <property type="match status" value="1"/>
</dbReference>
<reference evidence="7" key="1">
    <citation type="submission" date="2017-11" db="EMBL/GenBank/DDBJ databases">
        <title>The sensing device of the deep-sea amphipod.</title>
        <authorList>
            <person name="Kobayashi H."/>
            <person name="Nagahama T."/>
            <person name="Arai W."/>
            <person name="Sasagawa Y."/>
            <person name="Umeda M."/>
            <person name="Hayashi T."/>
            <person name="Nikaido I."/>
            <person name="Watanabe H."/>
            <person name="Oguri K."/>
            <person name="Kitazato H."/>
            <person name="Fujioka K."/>
            <person name="Kido Y."/>
            <person name="Takami H."/>
        </authorList>
    </citation>
    <scope>NUCLEOTIDE SEQUENCE</scope>
    <source>
        <tissue evidence="7">Whole body</tissue>
    </source>
</reference>
<dbReference type="GO" id="GO:0006457">
    <property type="term" value="P:protein folding"/>
    <property type="evidence" value="ECO:0007669"/>
    <property type="project" value="InterPro"/>
</dbReference>
<dbReference type="GO" id="GO:0003755">
    <property type="term" value="F:peptidyl-prolyl cis-trans isomerase activity"/>
    <property type="evidence" value="ECO:0007669"/>
    <property type="project" value="UniProtKB-UniRule"/>
</dbReference>
<dbReference type="Pfam" id="PF00160">
    <property type="entry name" value="Pro_isomerase"/>
    <property type="match status" value="1"/>
</dbReference>
<dbReference type="InterPro" id="IPR029000">
    <property type="entry name" value="Cyclophilin-like_dom_sf"/>
</dbReference>
<dbReference type="GO" id="GO:0071013">
    <property type="term" value="C:catalytic step 2 spliceosome"/>
    <property type="evidence" value="ECO:0007669"/>
    <property type="project" value="TreeGrafter"/>
</dbReference>
<dbReference type="InterPro" id="IPR002130">
    <property type="entry name" value="Cyclophilin-type_PPIase_dom"/>
</dbReference>
<evidence type="ECO:0000259" key="5">
    <source>
        <dbReference type="PROSITE" id="PS50072"/>
    </source>
</evidence>
<keyword evidence="2 4" id="KW-0697">Rotamase</keyword>
<accession>A0A2R5L1Z1</accession>
<comment type="function">
    <text evidence="4">PPIases accelerate the folding of proteins. It catalyzes the cis-trans isomerization of proline imidic peptide bonds in oligopeptides.</text>
</comment>
<evidence type="ECO:0000256" key="4">
    <source>
        <dbReference type="RuleBase" id="RU363019"/>
    </source>
</evidence>
<dbReference type="InterPro" id="IPR020892">
    <property type="entry name" value="Cyclophilin-type_PPIase_CS"/>
</dbReference>
<dbReference type="CDD" id="cd01928">
    <property type="entry name" value="Cyclophilin_PPIL3_like"/>
    <property type="match status" value="1"/>
</dbReference>
<dbReference type="PANTHER" id="PTHR45625">
    <property type="entry name" value="PEPTIDYL-PROLYL CIS-TRANS ISOMERASE-RELATED"/>
    <property type="match status" value="1"/>
</dbReference>
<keyword evidence="3 4" id="KW-0413">Isomerase</keyword>
<evidence type="ECO:0000256" key="1">
    <source>
        <dbReference type="ARBA" id="ARBA00000971"/>
    </source>
</evidence>
<dbReference type="AlphaFoldDB" id="A0A2R5L1Z1"/>
<proteinExistence type="evidence at transcript level"/>
<dbReference type="PRINTS" id="PR00153">
    <property type="entry name" value="CSAPPISMRASE"/>
</dbReference>
<feature type="domain" description="PPIase cyclophilin-type" evidence="5">
    <location>
        <begin position="6"/>
        <end position="153"/>
    </location>
</feature>
<evidence type="ECO:0000313" key="6">
    <source>
        <dbReference type="EMBL" id="LAB73748.1"/>
    </source>
</evidence>
<comment type="similarity">
    <text evidence="4">Belongs to the cyclophilin-type PPIase family.</text>
</comment>
<dbReference type="EMBL" id="IACF01008165">
    <property type="protein sequence ID" value="LAB73748.1"/>
    <property type="molecule type" value="mRNA"/>
</dbReference>
<reference evidence="6" key="2">
    <citation type="journal article" date="2018" name="Biosci. Biotechnol. Biochem.">
        <title>Polysaccharide hydrolase of the hadal zone amphipods Hirondellea gigas.</title>
        <authorList>
            <person name="Kobayashi H."/>
            <person name="Nagahama T."/>
            <person name="Arai W."/>
            <person name="Sasagawa Y."/>
            <person name="Umeda M."/>
            <person name="Hayashi T."/>
            <person name="Nikaido I."/>
            <person name="Watanabe H."/>
            <person name="Oguri K."/>
            <person name="Kitazato H."/>
            <person name="Fujioka K."/>
            <person name="Kido Y."/>
            <person name="Takami H."/>
        </authorList>
    </citation>
    <scope>NUCLEOTIDE SEQUENCE</scope>
    <source>
        <tissue evidence="6">Whole body</tissue>
    </source>
</reference>
<dbReference type="EMBL" id="IACT01008909">
    <property type="protein sequence ID" value="LAC28021.1"/>
    <property type="molecule type" value="mRNA"/>
</dbReference>
<dbReference type="PANTHER" id="PTHR45625:SF2">
    <property type="entry name" value="PEPTIDYL-PROLYL CIS-TRANS ISOMERASE-LIKE 3"/>
    <property type="match status" value="1"/>
</dbReference>
<dbReference type="PROSITE" id="PS50072">
    <property type="entry name" value="CSA_PPIASE_2"/>
    <property type="match status" value="1"/>
</dbReference>
<evidence type="ECO:0000256" key="2">
    <source>
        <dbReference type="ARBA" id="ARBA00023110"/>
    </source>
</evidence>
<dbReference type="Gene3D" id="2.40.100.10">
    <property type="entry name" value="Cyclophilin-like"/>
    <property type="match status" value="1"/>
</dbReference>
<dbReference type="PIRSF" id="PIRSF001467">
    <property type="entry name" value="Peptidylpro_ismrse"/>
    <property type="match status" value="1"/>
</dbReference>
<dbReference type="PROSITE" id="PS00170">
    <property type="entry name" value="CSA_PPIASE_1"/>
    <property type="match status" value="1"/>
</dbReference>
<evidence type="ECO:0000256" key="3">
    <source>
        <dbReference type="ARBA" id="ARBA00023235"/>
    </source>
</evidence>
<name>A0A2R5L1Z1_9CRUS</name>
<dbReference type="EC" id="5.2.1.8" evidence="4"/>
<dbReference type="InterPro" id="IPR024936">
    <property type="entry name" value="Cyclophilin-type_PPIase"/>
</dbReference>